<reference evidence="2 3" key="1">
    <citation type="submission" date="2013-02" db="EMBL/GenBank/DDBJ databases">
        <title>The Genome Annotation of Plasmodium falciparum MaliPS096_E11.</title>
        <authorList>
            <consortium name="The Broad Institute Genome Sequencing Platform"/>
            <consortium name="The Broad Institute Genome Sequencing Center for Infectious Disease"/>
            <person name="Neafsey D."/>
            <person name="Hoffman S."/>
            <person name="Volkman S."/>
            <person name="Rosenthal P."/>
            <person name="Walker B."/>
            <person name="Young S.K."/>
            <person name="Zeng Q."/>
            <person name="Gargeya S."/>
            <person name="Fitzgerald M."/>
            <person name="Haas B."/>
            <person name="Abouelleil A."/>
            <person name="Allen A.W."/>
            <person name="Alvarado L."/>
            <person name="Arachchi H.M."/>
            <person name="Berlin A.M."/>
            <person name="Chapman S.B."/>
            <person name="Gainer-Dewar J."/>
            <person name="Goldberg J."/>
            <person name="Griggs A."/>
            <person name="Gujja S."/>
            <person name="Hansen M."/>
            <person name="Howarth C."/>
            <person name="Imamovic A."/>
            <person name="Ireland A."/>
            <person name="Larimer J."/>
            <person name="McCowan C."/>
            <person name="Murphy C."/>
            <person name="Pearson M."/>
            <person name="Poon T.W."/>
            <person name="Priest M."/>
            <person name="Roberts A."/>
            <person name="Saif S."/>
            <person name="Shea T."/>
            <person name="Sisk P."/>
            <person name="Sykes S."/>
            <person name="Wortman J."/>
            <person name="Nusbaum C."/>
            <person name="Birren B."/>
        </authorList>
    </citation>
    <scope>NUCLEOTIDE SEQUENCE [LARGE SCALE GENOMIC DNA]</scope>
    <source>
        <strain evidence="2 3">MaliPS096_E11</strain>
    </source>
</reference>
<sequence>MRAIIIYIRFTPITTIVLHICMLYTTHKKKQVVTTVLLKLKFKIIKNYFTLRIFYEQKNKYTKLNYNLNHKIIEVSE</sequence>
<feature type="transmembrane region" description="Helical" evidence="1">
    <location>
        <begin position="6"/>
        <end position="25"/>
    </location>
</feature>
<dbReference type="EMBL" id="KI925867">
    <property type="protein sequence ID" value="ETW45958.1"/>
    <property type="molecule type" value="Genomic_DNA"/>
</dbReference>
<evidence type="ECO:0000256" key="1">
    <source>
        <dbReference type="SAM" id="Phobius"/>
    </source>
</evidence>
<accession>A0A024WGA7</accession>
<dbReference type="Proteomes" id="UP000030699">
    <property type="component" value="Unassembled WGS sequence"/>
</dbReference>
<proteinExistence type="predicted"/>
<organism evidence="2 3">
    <name type="scientific">Plasmodium falciparum MaliPS096_E11</name>
    <dbReference type="NCBI Taxonomy" id="1036727"/>
    <lineage>
        <taxon>Eukaryota</taxon>
        <taxon>Sar</taxon>
        <taxon>Alveolata</taxon>
        <taxon>Apicomplexa</taxon>
        <taxon>Aconoidasida</taxon>
        <taxon>Haemosporida</taxon>
        <taxon>Plasmodiidae</taxon>
        <taxon>Plasmodium</taxon>
        <taxon>Plasmodium (Laverania)</taxon>
    </lineage>
</organism>
<protein>
    <submittedName>
        <fullName evidence="2">Uncharacterized protein</fullName>
    </submittedName>
</protein>
<reference evidence="2 3" key="2">
    <citation type="submission" date="2013-02" db="EMBL/GenBank/DDBJ databases">
        <title>The Genome Sequence of Plasmodium falciparum MaliPS096_E11.</title>
        <authorList>
            <consortium name="The Broad Institute Genome Sequencing Platform"/>
            <consortium name="The Broad Institute Genome Sequencing Center for Infectious Disease"/>
            <person name="Neafsey D."/>
            <person name="Cheeseman I."/>
            <person name="Volkman S."/>
            <person name="Adams J."/>
            <person name="Walker B."/>
            <person name="Young S.K."/>
            <person name="Zeng Q."/>
            <person name="Gargeya S."/>
            <person name="Fitzgerald M."/>
            <person name="Haas B."/>
            <person name="Abouelleil A."/>
            <person name="Alvarado L."/>
            <person name="Arachchi H.M."/>
            <person name="Berlin A.M."/>
            <person name="Chapman S.B."/>
            <person name="Dewar J."/>
            <person name="Goldberg J."/>
            <person name="Griggs A."/>
            <person name="Gujja S."/>
            <person name="Hansen M."/>
            <person name="Howarth C."/>
            <person name="Imamovic A."/>
            <person name="Larimer J."/>
            <person name="McCowan C."/>
            <person name="Murphy C."/>
            <person name="Neiman D."/>
            <person name="Pearson M."/>
            <person name="Priest M."/>
            <person name="Roberts A."/>
            <person name="Saif S."/>
            <person name="Shea T."/>
            <person name="Sisk P."/>
            <person name="Sykes S."/>
            <person name="Wortman J."/>
            <person name="Nusbaum C."/>
            <person name="Birren B."/>
        </authorList>
    </citation>
    <scope>NUCLEOTIDE SEQUENCE [LARGE SCALE GENOMIC DNA]</scope>
    <source>
        <strain evidence="2 3">MaliPS096_E11</strain>
    </source>
</reference>
<keyword evidence="1" id="KW-1133">Transmembrane helix</keyword>
<name>A0A024WGA7_PLAFA</name>
<dbReference type="AlphaFoldDB" id="A0A024WGA7"/>
<evidence type="ECO:0000313" key="2">
    <source>
        <dbReference type="EMBL" id="ETW45958.1"/>
    </source>
</evidence>
<keyword evidence="1" id="KW-0812">Transmembrane</keyword>
<keyword evidence="1" id="KW-0472">Membrane</keyword>
<gene>
    <name evidence="2" type="ORF">PFMALIP_05980</name>
</gene>
<evidence type="ECO:0000313" key="3">
    <source>
        <dbReference type="Proteomes" id="UP000030699"/>
    </source>
</evidence>